<organism evidence="6 7">
    <name type="scientific">Micromonospora echinospora</name>
    <name type="common">Micromonospora purpurea</name>
    <dbReference type="NCBI Taxonomy" id="1877"/>
    <lineage>
        <taxon>Bacteria</taxon>
        <taxon>Bacillati</taxon>
        <taxon>Actinomycetota</taxon>
        <taxon>Actinomycetes</taxon>
        <taxon>Micromonosporales</taxon>
        <taxon>Micromonosporaceae</taxon>
        <taxon>Micromonospora</taxon>
    </lineage>
</organism>
<dbReference type="PROSITE" id="PS50977">
    <property type="entry name" value="HTH_TETR_2"/>
    <property type="match status" value="1"/>
</dbReference>
<evidence type="ECO:0000256" key="4">
    <source>
        <dbReference type="PROSITE-ProRule" id="PRU00335"/>
    </source>
</evidence>
<dbReference type="Pfam" id="PF21597">
    <property type="entry name" value="TetR_C_43"/>
    <property type="match status" value="1"/>
</dbReference>
<evidence type="ECO:0000313" key="7">
    <source>
        <dbReference type="Proteomes" id="UP000198253"/>
    </source>
</evidence>
<dbReference type="PANTHER" id="PTHR30055:SF234">
    <property type="entry name" value="HTH-TYPE TRANSCRIPTIONAL REGULATOR BETI"/>
    <property type="match status" value="1"/>
</dbReference>
<dbReference type="PANTHER" id="PTHR30055">
    <property type="entry name" value="HTH-TYPE TRANSCRIPTIONAL REGULATOR RUTR"/>
    <property type="match status" value="1"/>
</dbReference>
<keyword evidence="2 4" id="KW-0238">DNA-binding</keyword>
<dbReference type="InParanoid" id="A0A1C4YTU1"/>
<keyword evidence="1" id="KW-0805">Transcription regulation</keyword>
<gene>
    <name evidence="6" type="ORF">GA0070618_4367</name>
</gene>
<dbReference type="Gene3D" id="1.10.357.10">
    <property type="entry name" value="Tetracycline Repressor, domain 2"/>
    <property type="match status" value="1"/>
</dbReference>
<dbReference type="InterPro" id="IPR036271">
    <property type="entry name" value="Tet_transcr_reg_TetR-rel_C_sf"/>
</dbReference>
<proteinExistence type="predicted"/>
<dbReference type="PRINTS" id="PR00455">
    <property type="entry name" value="HTHTETR"/>
</dbReference>
<dbReference type="InterPro" id="IPR049445">
    <property type="entry name" value="TetR_SbtR-like_C"/>
</dbReference>
<sequence>MSPTTNAESLRADSARVRARMLAAARDRMAAGGLDLSMNAVAKAAGVGVGTVYRHFPTRQALLESLAAQSLETLVATAVAAAREPDVGTGLAALLRAGLRIQLSDPALAEVLAAVDAVCAETLDLSRDLAAAIATLLDRARTEGAIRPDLTADDLRRLLCGLQHAVRIGATDDDADRYLDILLAGLRP</sequence>
<dbReference type="SUPFAM" id="SSF48498">
    <property type="entry name" value="Tetracyclin repressor-like, C-terminal domain"/>
    <property type="match status" value="1"/>
</dbReference>
<reference evidence="7" key="1">
    <citation type="submission" date="2016-06" db="EMBL/GenBank/DDBJ databases">
        <authorList>
            <person name="Varghese N."/>
            <person name="Submissions Spin"/>
        </authorList>
    </citation>
    <scope>NUCLEOTIDE SEQUENCE [LARGE SCALE GENOMIC DNA]</scope>
    <source>
        <strain evidence="7">DSM 43816</strain>
    </source>
</reference>
<evidence type="ECO:0000256" key="1">
    <source>
        <dbReference type="ARBA" id="ARBA00023015"/>
    </source>
</evidence>
<evidence type="ECO:0000256" key="3">
    <source>
        <dbReference type="ARBA" id="ARBA00023163"/>
    </source>
</evidence>
<dbReference type="GO" id="GO:0003700">
    <property type="term" value="F:DNA-binding transcription factor activity"/>
    <property type="evidence" value="ECO:0007669"/>
    <property type="project" value="TreeGrafter"/>
</dbReference>
<dbReference type="RefSeq" id="WP_197701581.1">
    <property type="nucleotide sequence ID" value="NZ_LT607413.1"/>
</dbReference>
<dbReference type="GO" id="GO:0000976">
    <property type="term" value="F:transcription cis-regulatory region binding"/>
    <property type="evidence" value="ECO:0007669"/>
    <property type="project" value="TreeGrafter"/>
</dbReference>
<dbReference type="InterPro" id="IPR001647">
    <property type="entry name" value="HTH_TetR"/>
</dbReference>
<evidence type="ECO:0000259" key="5">
    <source>
        <dbReference type="PROSITE" id="PS50977"/>
    </source>
</evidence>
<dbReference type="InterPro" id="IPR009057">
    <property type="entry name" value="Homeodomain-like_sf"/>
</dbReference>
<keyword evidence="7" id="KW-1185">Reference proteome</keyword>
<name>A0A1C4YTU1_MICEC</name>
<dbReference type="EMBL" id="LT607413">
    <property type="protein sequence ID" value="SCF24165.1"/>
    <property type="molecule type" value="Genomic_DNA"/>
</dbReference>
<evidence type="ECO:0000313" key="6">
    <source>
        <dbReference type="EMBL" id="SCF24165.1"/>
    </source>
</evidence>
<dbReference type="SUPFAM" id="SSF46689">
    <property type="entry name" value="Homeodomain-like"/>
    <property type="match status" value="1"/>
</dbReference>
<evidence type="ECO:0000256" key="2">
    <source>
        <dbReference type="ARBA" id="ARBA00023125"/>
    </source>
</evidence>
<dbReference type="InterPro" id="IPR050109">
    <property type="entry name" value="HTH-type_TetR-like_transc_reg"/>
</dbReference>
<keyword evidence="3" id="KW-0804">Transcription</keyword>
<feature type="DNA-binding region" description="H-T-H motif" evidence="4">
    <location>
        <begin position="37"/>
        <end position="56"/>
    </location>
</feature>
<accession>A0A1C4YTU1</accession>
<dbReference type="Pfam" id="PF00440">
    <property type="entry name" value="TetR_N"/>
    <property type="match status" value="1"/>
</dbReference>
<protein>
    <submittedName>
        <fullName evidence="6">Transcriptional regulator, TetR family</fullName>
    </submittedName>
</protein>
<feature type="domain" description="HTH tetR-type" evidence="5">
    <location>
        <begin position="15"/>
        <end position="74"/>
    </location>
</feature>
<dbReference type="Proteomes" id="UP000198253">
    <property type="component" value="Chromosome I"/>
</dbReference>
<dbReference type="AlphaFoldDB" id="A0A1C4YTU1"/>